<comment type="caution">
    <text evidence="1">The sequence shown here is derived from an EMBL/GenBank/DDBJ whole genome shotgun (WGS) entry which is preliminary data.</text>
</comment>
<keyword evidence="2" id="KW-1185">Reference proteome</keyword>
<dbReference type="AlphaFoldDB" id="A0A2T5PB15"/>
<evidence type="ECO:0000313" key="1">
    <source>
        <dbReference type="EMBL" id="PTU74895.1"/>
    </source>
</evidence>
<proteinExistence type="predicted"/>
<evidence type="ECO:0000313" key="2">
    <source>
        <dbReference type="Proteomes" id="UP000244064"/>
    </source>
</evidence>
<dbReference type="Proteomes" id="UP000244064">
    <property type="component" value="Unassembled WGS sequence"/>
</dbReference>
<sequence length="133" mass="15003">MGEISEVSMRRDLLMMIGLGALVANSAVLAQEQLQPWTPRSEESRAQLRNDPVCVEFDAEELANLIAAGAVRKGMREADVIAALGEPEQRSGAWWRYPHSEDAGRIYKIQLVMRKGCLWDPGQPYLHEWPRSQ</sequence>
<gene>
    <name evidence="1" type="ORF">DBO85_08320</name>
</gene>
<organism evidence="1 2">
    <name type="scientific">Pseudomonas mangrovi</name>
    <dbReference type="NCBI Taxonomy" id="2161748"/>
    <lineage>
        <taxon>Bacteria</taxon>
        <taxon>Pseudomonadati</taxon>
        <taxon>Pseudomonadota</taxon>
        <taxon>Gammaproteobacteria</taxon>
        <taxon>Pseudomonadales</taxon>
        <taxon>Pseudomonadaceae</taxon>
        <taxon>Pseudomonas</taxon>
    </lineage>
</organism>
<name>A0A2T5PB15_9PSED</name>
<protein>
    <submittedName>
        <fullName evidence="1">Uncharacterized protein</fullName>
    </submittedName>
</protein>
<accession>A0A2T5PB15</accession>
<dbReference type="EMBL" id="QASN01000014">
    <property type="protein sequence ID" value="PTU74895.1"/>
    <property type="molecule type" value="Genomic_DNA"/>
</dbReference>
<reference evidence="1 2" key="1">
    <citation type="submission" date="2018-04" db="EMBL/GenBank/DDBJ databases">
        <title>Pseudomonas sp. nov., isolated from mangrove soil.</title>
        <authorList>
            <person name="Chen C."/>
        </authorList>
    </citation>
    <scope>NUCLEOTIDE SEQUENCE [LARGE SCALE GENOMIC DNA]</scope>
    <source>
        <strain evidence="1 2">TC-11</strain>
    </source>
</reference>